<evidence type="ECO:0000313" key="6">
    <source>
        <dbReference type="EMBL" id="KAB1636248.1"/>
    </source>
</evidence>
<dbReference type="AlphaFoldDB" id="A0A7J5AXU2"/>
<protein>
    <submittedName>
        <fullName evidence="6">TetR/AcrR family transcriptional regulator</fullName>
    </submittedName>
</protein>
<gene>
    <name evidence="6" type="ORF">F8O03_17155</name>
</gene>
<comment type="caution">
    <text evidence="6">The sequence shown here is derived from an EMBL/GenBank/DDBJ whole genome shotgun (WGS) entry which is preliminary data.</text>
</comment>
<reference evidence="6 7" key="1">
    <citation type="submission" date="2019-09" db="EMBL/GenBank/DDBJ databases">
        <title>Phylogeny of genus Pseudoclavibacter and closely related genus.</title>
        <authorList>
            <person name="Li Y."/>
        </authorList>
    </citation>
    <scope>NUCLEOTIDE SEQUENCE [LARGE SCALE GENOMIC DNA]</scope>
    <source>
        <strain evidence="6 7">THG-MD12</strain>
    </source>
</reference>
<evidence type="ECO:0000256" key="1">
    <source>
        <dbReference type="ARBA" id="ARBA00023015"/>
    </source>
</evidence>
<dbReference type="SUPFAM" id="SSF46689">
    <property type="entry name" value="Homeodomain-like"/>
    <property type="match status" value="1"/>
</dbReference>
<keyword evidence="7" id="KW-1185">Reference proteome</keyword>
<dbReference type="InterPro" id="IPR036271">
    <property type="entry name" value="Tet_transcr_reg_TetR-rel_C_sf"/>
</dbReference>
<dbReference type="SUPFAM" id="SSF48498">
    <property type="entry name" value="Tetracyclin repressor-like, C-terminal domain"/>
    <property type="match status" value="1"/>
</dbReference>
<proteinExistence type="predicted"/>
<name>A0A7J5AXU2_9MICO</name>
<accession>A0A7J5AXU2</accession>
<evidence type="ECO:0000313" key="7">
    <source>
        <dbReference type="Proteomes" id="UP000490386"/>
    </source>
</evidence>
<organism evidence="6 7">
    <name type="scientific">Pseudoclavibacter terrae</name>
    <dbReference type="NCBI Taxonomy" id="1530195"/>
    <lineage>
        <taxon>Bacteria</taxon>
        <taxon>Bacillati</taxon>
        <taxon>Actinomycetota</taxon>
        <taxon>Actinomycetes</taxon>
        <taxon>Micrococcales</taxon>
        <taxon>Microbacteriaceae</taxon>
        <taxon>Pseudoclavibacter</taxon>
    </lineage>
</organism>
<dbReference type="Gene3D" id="1.10.357.10">
    <property type="entry name" value="Tetracycline Repressor, domain 2"/>
    <property type="match status" value="1"/>
</dbReference>
<dbReference type="PANTHER" id="PTHR47506">
    <property type="entry name" value="TRANSCRIPTIONAL REGULATORY PROTEIN"/>
    <property type="match status" value="1"/>
</dbReference>
<sequence length="209" mass="23147">MATEHPASRKPNRAGIRRREEILASAERLVREHGHPRVSLQMIADEVGISQPAIHHHFPSRDELFVELLRYRDAHAVELVEPDAIAALLSAASNSAKSRHLAALFTHYASSASDEQHPAHDYFFERQRLMVHYFTLSAQARAAHARLPQDFDARRAATLLLTLSDGLLTRWLIDADVDMRTELEHAVHALGLDASGAADAAEASDAQTS</sequence>
<keyword evidence="1" id="KW-0805">Transcription regulation</keyword>
<evidence type="ECO:0000256" key="3">
    <source>
        <dbReference type="ARBA" id="ARBA00023163"/>
    </source>
</evidence>
<feature type="domain" description="HTH tetR-type" evidence="5">
    <location>
        <begin position="16"/>
        <end position="76"/>
    </location>
</feature>
<evidence type="ECO:0000259" key="5">
    <source>
        <dbReference type="PROSITE" id="PS50977"/>
    </source>
</evidence>
<dbReference type="EMBL" id="WBJX01000007">
    <property type="protein sequence ID" value="KAB1636248.1"/>
    <property type="molecule type" value="Genomic_DNA"/>
</dbReference>
<keyword evidence="3" id="KW-0804">Transcription</keyword>
<evidence type="ECO:0000256" key="4">
    <source>
        <dbReference type="PROSITE-ProRule" id="PRU00335"/>
    </source>
</evidence>
<evidence type="ECO:0000256" key="2">
    <source>
        <dbReference type="ARBA" id="ARBA00023125"/>
    </source>
</evidence>
<dbReference type="InterPro" id="IPR009057">
    <property type="entry name" value="Homeodomain-like_sf"/>
</dbReference>
<dbReference type="PANTHER" id="PTHR47506:SF6">
    <property type="entry name" value="HTH-TYPE TRANSCRIPTIONAL REPRESSOR NEMR"/>
    <property type="match status" value="1"/>
</dbReference>
<dbReference type="RefSeq" id="WP_151424959.1">
    <property type="nucleotide sequence ID" value="NZ_WBJX01000007.1"/>
</dbReference>
<dbReference type="InterPro" id="IPR001647">
    <property type="entry name" value="HTH_TetR"/>
</dbReference>
<feature type="DNA-binding region" description="H-T-H motif" evidence="4">
    <location>
        <begin position="39"/>
        <end position="58"/>
    </location>
</feature>
<dbReference type="Proteomes" id="UP000490386">
    <property type="component" value="Unassembled WGS sequence"/>
</dbReference>
<dbReference type="Pfam" id="PF00440">
    <property type="entry name" value="TetR_N"/>
    <property type="match status" value="1"/>
</dbReference>
<dbReference type="PRINTS" id="PR00455">
    <property type="entry name" value="HTHTETR"/>
</dbReference>
<keyword evidence="2 4" id="KW-0238">DNA-binding</keyword>
<dbReference type="OrthoDB" id="7505659at2"/>
<dbReference type="PROSITE" id="PS50977">
    <property type="entry name" value="HTH_TETR_2"/>
    <property type="match status" value="1"/>
</dbReference>
<dbReference type="GO" id="GO:0003677">
    <property type="term" value="F:DNA binding"/>
    <property type="evidence" value="ECO:0007669"/>
    <property type="project" value="UniProtKB-UniRule"/>
</dbReference>